<evidence type="ECO:0000313" key="7">
    <source>
        <dbReference type="Proteomes" id="UP000494115"/>
    </source>
</evidence>
<keyword evidence="7" id="KW-1185">Reference proteome</keyword>
<keyword evidence="6" id="KW-0808">Transferase</keyword>
<feature type="active site" evidence="4">
    <location>
        <position position="345"/>
    </location>
</feature>
<feature type="domain" description="AB hydrolase-1" evidence="5">
    <location>
        <begin position="74"/>
        <end position="345"/>
    </location>
</feature>
<evidence type="ECO:0000313" key="6">
    <source>
        <dbReference type="EMBL" id="CAB3787744.1"/>
    </source>
</evidence>
<dbReference type="Pfam" id="PF00561">
    <property type="entry name" value="Abhydrolase_1"/>
    <property type="match status" value="1"/>
</dbReference>
<protein>
    <submittedName>
        <fullName evidence="6">Homoserine O-acetyltransferase</fullName>
        <ecNumber evidence="6">2.3.1.31</ecNumber>
    </submittedName>
</protein>
<keyword evidence="1" id="KW-0028">Amino-acid biosynthesis</keyword>
<evidence type="ECO:0000256" key="4">
    <source>
        <dbReference type="PIRSR" id="PIRSR000443-1"/>
    </source>
</evidence>
<dbReference type="GO" id="GO:0009086">
    <property type="term" value="P:methionine biosynthetic process"/>
    <property type="evidence" value="ECO:0007669"/>
    <property type="project" value="UniProtKB-KW"/>
</dbReference>
<feature type="active site" description="Nucleophile" evidence="4">
    <location>
        <position position="162"/>
    </location>
</feature>
<dbReference type="EC" id="2.3.1.31" evidence="6"/>
<feature type="active site" evidence="4">
    <location>
        <position position="316"/>
    </location>
</feature>
<organism evidence="6 7">
    <name type="scientific">Pararobbsia alpina</name>
    <dbReference type="NCBI Taxonomy" id="621374"/>
    <lineage>
        <taxon>Bacteria</taxon>
        <taxon>Pseudomonadati</taxon>
        <taxon>Pseudomonadota</taxon>
        <taxon>Betaproteobacteria</taxon>
        <taxon>Burkholderiales</taxon>
        <taxon>Burkholderiaceae</taxon>
        <taxon>Pararobbsia</taxon>
    </lineage>
</organism>
<evidence type="ECO:0000256" key="3">
    <source>
        <dbReference type="ARBA" id="ARBA00023315"/>
    </source>
</evidence>
<gene>
    <name evidence="6" type="primary">metXA_3</name>
    <name evidence="6" type="ORF">LMG28138_02483</name>
</gene>
<dbReference type="AlphaFoldDB" id="A0A6S7BH84"/>
<evidence type="ECO:0000256" key="1">
    <source>
        <dbReference type="ARBA" id="ARBA00022605"/>
    </source>
</evidence>
<reference evidence="6 7" key="1">
    <citation type="submission" date="2020-04" db="EMBL/GenBank/DDBJ databases">
        <authorList>
            <person name="De Canck E."/>
        </authorList>
    </citation>
    <scope>NUCLEOTIDE SEQUENCE [LARGE SCALE GENOMIC DNA]</scope>
    <source>
        <strain evidence="6 7">LMG 28138</strain>
    </source>
</reference>
<dbReference type="InterPro" id="IPR029058">
    <property type="entry name" value="AB_hydrolase_fold"/>
</dbReference>
<dbReference type="Proteomes" id="UP000494115">
    <property type="component" value="Unassembled WGS sequence"/>
</dbReference>
<evidence type="ECO:0000256" key="2">
    <source>
        <dbReference type="ARBA" id="ARBA00023167"/>
    </source>
</evidence>
<dbReference type="PIRSF" id="PIRSF000443">
    <property type="entry name" value="Homoser_Ac_trans"/>
    <property type="match status" value="1"/>
</dbReference>
<dbReference type="NCBIfam" id="NF005757">
    <property type="entry name" value="PRK07581.1"/>
    <property type="match status" value="1"/>
</dbReference>
<proteinExistence type="predicted"/>
<dbReference type="SUPFAM" id="SSF53474">
    <property type="entry name" value="alpha/beta-Hydrolases"/>
    <property type="match status" value="1"/>
</dbReference>
<dbReference type="InterPro" id="IPR000073">
    <property type="entry name" value="AB_hydrolase_1"/>
</dbReference>
<dbReference type="PANTHER" id="PTHR32268">
    <property type="entry name" value="HOMOSERINE O-ACETYLTRANSFERASE"/>
    <property type="match status" value="1"/>
</dbReference>
<dbReference type="PANTHER" id="PTHR32268:SF15">
    <property type="entry name" value="HOMOSERINE ACETYLTRANSFERASE FAMILY PROTEIN (AFU_ORTHOLOGUE AFUA_1G15350)"/>
    <property type="match status" value="1"/>
</dbReference>
<dbReference type="InterPro" id="IPR008220">
    <property type="entry name" value="HAT_MetX-like"/>
</dbReference>
<keyword evidence="3 6" id="KW-0012">Acyltransferase</keyword>
<keyword evidence="2" id="KW-0486">Methionine biosynthesis</keyword>
<evidence type="ECO:0000259" key="5">
    <source>
        <dbReference type="Pfam" id="PF00561"/>
    </source>
</evidence>
<dbReference type="EMBL" id="CADIKM010000009">
    <property type="protein sequence ID" value="CAB3787744.1"/>
    <property type="molecule type" value="Genomic_DNA"/>
</dbReference>
<dbReference type="GO" id="GO:0004414">
    <property type="term" value="F:homoserine O-acetyltransferase activity"/>
    <property type="evidence" value="ECO:0007669"/>
    <property type="project" value="UniProtKB-EC"/>
</dbReference>
<name>A0A6S7BH84_9BURK</name>
<sequence>MRLMPVPPLRPWAIALAAIIAATITSTSLTIQQMDDYFTFDAGNVVLQSGTTFRGAKLAYQTYGTLNNDKSNVILYLTSFAAHHYDIDWMVGPGKALDTDKYFVIIPSLFGNGLSSSPSNASVPYNSDRWPNVTMMDNVRIQHRLLMEQLGIRSVRLALGWSMGGMQAYHWAALYPNMVERLVVLCGAAKCSPHNQVFLEGIRASLTADSAFENGYFVRHPERGLRAMARSYAAMAMSQTFYRSEMWRASGHSSLEDYLVFSWEGNFLKRDANNLLSHLWTWQHANIADNELYRGNFDAALRAITAKALIMPGDTDLYFQVEDNRLEVEQMSNARLLPIRSDWGHRAGLPSVCKEDADFITASIRSLLDD</sequence>
<dbReference type="Gene3D" id="3.40.50.1820">
    <property type="entry name" value="alpha/beta hydrolase"/>
    <property type="match status" value="1"/>
</dbReference>
<accession>A0A6S7BH84</accession>